<dbReference type="AlphaFoldDB" id="A0A6L9L585"/>
<proteinExistence type="predicted"/>
<dbReference type="EMBL" id="JAAFZH010000004">
    <property type="protein sequence ID" value="NDU95785.1"/>
    <property type="molecule type" value="Genomic_DNA"/>
</dbReference>
<evidence type="ECO:0000313" key="2">
    <source>
        <dbReference type="Proteomes" id="UP000474175"/>
    </source>
</evidence>
<protein>
    <submittedName>
        <fullName evidence="1">Uncharacterized protein</fullName>
    </submittedName>
</protein>
<evidence type="ECO:0000313" key="1">
    <source>
        <dbReference type="EMBL" id="NDU95785.1"/>
    </source>
</evidence>
<reference evidence="1 2" key="1">
    <citation type="submission" date="2020-02" db="EMBL/GenBank/DDBJ databases">
        <title>Draft genome sequence of two Spirosoma agri KCTC 52727 and Spirosoma terrae KCTC 52035.</title>
        <authorList>
            <person name="Rojas J."/>
            <person name="Ambika Manirajan B."/>
            <person name="Suarez C."/>
            <person name="Ratering S."/>
            <person name="Schnell S."/>
        </authorList>
    </citation>
    <scope>NUCLEOTIDE SEQUENCE [LARGE SCALE GENOMIC DNA]</scope>
    <source>
        <strain evidence="1 2">KCTC 52035</strain>
    </source>
</reference>
<organism evidence="1 2">
    <name type="scientific">Spirosoma terrae</name>
    <dbReference type="NCBI Taxonomy" id="1968276"/>
    <lineage>
        <taxon>Bacteria</taxon>
        <taxon>Pseudomonadati</taxon>
        <taxon>Bacteroidota</taxon>
        <taxon>Cytophagia</taxon>
        <taxon>Cytophagales</taxon>
        <taxon>Cytophagaceae</taxon>
        <taxon>Spirosoma</taxon>
    </lineage>
</organism>
<sequence>MNIHPIPGWNTMPTSQQEMTFVEEVNKALAPMEWAMSTWMKSGNENLTYCAYMILQALEESGYCLTKLPPSHETVPITTPADSVQSAHICPNQNSVG</sequence>
<accession>A0A6L9L585</accession>
<gene>
    <name evidence="1" type="ORF">GK108_12950</name>
</gene>
<name>A0A6L9L585_9BACT</name>
<keyword evidence="2" id="KW-1185">Reference proteome</keyword>
<comment type="caution">
    <text evidence="1">The sequence shown here is derived from an EMBL/GenBank/DDBJ whole genome shotgun (WGS) entry which is preliminary data.</text>
</comment>
<dbReference type="Proteomes" id="UP000474175">
    <property type="component" value="Unassembled WGS sequence"/>
</dbReference>
<dbReference type="RefSeq" id="WP_163948476.1">
    <property type="nucleotide sequence ID" value="NZ_JAAFZH010000004.1"/>
</dbReference>